<accession>A0A833GW75</accession>
<dbReference type="EMBL" id="WBUI01000060">
    <property type="protein sequence ID" value="KAB2928001.1"/>
    <property type="molecule type" value="Genomic_DNA"/>
</dbReference>
<organism evidence="1 2">
    <name type="scientific">Leptonema illini</name>
    <dbReference type="NCBI Taxonomy" id="183"/>
    <lineage>
        <taxon>Bacteria</taxon>
        <taxon>Pseudomonadati</taxon>
        <taxon>Spirochaetota</taxon>
        <taxon>Spirochaetia</taxon>
        <taxon>Leptospirales</taxon>
        <taxon>Leptospiraceae</taxon>
        <taxon>Leptonema</taxon>
    </lineage>
</organism>
<comment type="caution">
    <text evidence="1">The sequence shown here is derived from an EMBL/GenBank/DDBJ whole genome shotgun (WGS) entry which is preliminary data.</text>
</comment>
<protein>
    <submittedName>
        <fullName evidence="1">Uncharacterized protein</fullName>
    </submittedName>
</protein>
<evidence type="ECO:0000313" key="1">
    <source>
        <dbReference type="EMBL" id="KAB2928001.1"/>
    </source>
</evidence>
<proteinExistence type="predicted"/>
<reference evidence="1 2" key="1">
    <citation type="submission" date="2019-10" db="EMBL/GenBank/DDBJ databases">
        <title>Extracellular Electron Transfer in a Candidatus Methanoperedens spp. Enrichment Culture.</title>
        <authorList>
            <person name="Berger S."/>
            <person name="Rangel Shaw D."/>
            <person name="Berben T."/>
            <person name="In 'T Zandt M."/>
            <person name="Frank J."/>
            <person name="Reimann J."/>
            <person name="Jetten M.S.M."/>
            <person name="Welte C.U."/>
        </authorList>
    </citation>
    <scope>NUCLEOTIDE SEQUENCE [LARGE SCALE GENOMIC DNA]</scope>
    <source>
        <strain evidence="1">SB12</strain>
    </source>
</reference>
<gene>
    <name evidence="1" type="ORF">F9K24_22305</name>
</gene>
<dbReference type="AlphaFoldDB" id="A0A833GW75"/>
<name>A0A833GW75_9LEPT</name>
<sequence>MDEYTEAHLFVAAVRILQHRQHSPPAVEEVGEMLGISVELAHAIRRRLTDLGILQSLTDPFTTKVSVADHLAIEKLPKVEREENALARELEKFHASKKDMDKKVADIQAELERKKKAMFADVEKMFKKDPNKAKND</sequence>
<evidence type="ECO:0000313" key="2">
    <source>
        <dbReference type="Proteomes" id="UP000460298"/>
    </source>
</evidence>
<dbReference type="Proteomes" id="UP000460298">
    <property type="component" value="Unassembled WGS sequence"/>
</dbReference>